<organism evidence="2 3">
    <name type="scientific">Ephemerocybe angulata</name>
    <dbReference type="NCBI Taxonomy" id="980116"/>
    <lineage>
        <taxon>Eukaryota</taxon>
        <taxon>Fungi</taxon>
        <taxon>Dikarya</taxon>
        <taxon>Basidiomycota</taxon>
        <taxon>Agaricomycotina</taxon>
        <taxon>Agaricomycetes</taxon>
        <taxon>Agaricomycetidae</taxon>
        <taxon>Agaricales</taxon>
        <taxon>Agaricineae</taxon>
        <taxon>Psathyrellaceae</taxon>
        <taxon>Ephemerocybe</taxon>
    </lineage>
</organism>
<proteinExistence type="predicted"/>
<dbReference type="Gene3D" id="1.20.1280.50">
    <property type="match status" value="1"/>
</dbReference>
<keyword evidence="3" id="KW-1185">Reference proteome</keyword>
<dbReference type="SUPFAM" id="SSF81383">
    <property type="entry name" value="F-box domain"/>
    <property type="match status" value="1"/>
</dbReference>
<dbReference type="InterPro" id="IPR036047">
    <property type="entry name" value="F-box-like_dom_sf"/>
</dbReference>
<dbReference type="AlphaFoldDB" id="A0A8H6M0Y6"/>
<dbReference type="Pfam" id="PF12937">
    <property type="entry name" value="F-box-like"/>
    <property type="match status" value="1"/>
</dbReference>
<dbReference type="EMBL" id="JACGCI010000064">
    <property type="protein sequence ID" value="KAF6749254.1"/>
    <property type="molecule type" value="Genomic_DNA"/>
</dbReference>
<evidence type="ECO:0000259" key="1">
    <source>
        <dbReference type="Pfam" id="PF12937"/>
    </source>
</evidence>
<evidence type="ECO:0000313" key="2">
    <source>
        <dbReference type="EMBL" id="KAF6749254.1"/>
    </source>
</evidence>
<dbReference type="InterPro" id="IPR001810">
    <property type="entry name" value="F-box_dom"/>
</dbReference>
<dbReference type="InterPro" id="IPR032675">
    <property type="entry name" value="LRR_dom_sf"/>
</dbReference>
<accession>A0A8H6M0Y6</accession>
<name>A0A8H6M0Y6_9AGAR</name>
<dbReference type="OrthoDB" id="2919606at2759"/>
<evidence type="ECO:0000313" key="3">
    <source>
        <dbReference type="Proteomes" id="UP000521943"/>
    </source>
</evidence>
<dbReference type="Gene3D" id="3.80.10.10">
    <property type="entry name" value="Ribonuclease Inhibitor"/>
    <property type="match status" value="1"/>
</dbReference>
<reference evidence="2 3" key="1">
    <citation type="submission" date="2020-07" db="EMBL/GenBank/DDBJ databases">
        <title>Comparative genomics of pyrophilous fungi reveals a link between fire events and developmental genes.</title>
        <authorList>
            <consortium name="DOE Joint Genome Institute"/>
            <person name="Steindorff A.S."/>
            <person name="Carver A."/>
            <person name="Calhoun S."/>
            <person name="Stillman K."/>
            <person name="Liu H."/>
            <person name="Lipzen A."/>
            <person name="Pangilinan J."/>
            <person name="Labutti K."/>
            <person name="Bruns T.D."/>
            <person name="Grigoriev I.V."/>
        </authorList>
    </citation>
    <scope>NUCLEOTIDE SEQUENCE [LARGE SCALE GENOMIC DNA]</scope>
    <source>
        <strain evidence="2 3">CBS 144469</strain>
    </source>
</reference>
<comment type="caution">
    <text evidence="2">The sequence shown here is derived from an EMBL/GenBank/DDBJ whole genome shotgun (WGS) entry which is preliminary data.</text>
</comment>
<gene>
    <name evidence="2" type="ORF">DFP72DRAFT_543988</name>
</gene>
<dbReference type="Proteomes" id="UP000521943">
    <property type="component" value="Unassembled WGS sequence"/>
</dbReference>
<feature type="domain" description="F-box" evidence="1">
    <location>
        <begin position="76"/>
        <end position="136"/>
    </location>
</feature>
<sequence>MSFLPKFLPLLDTYHIPSLEEVYQLKAQLQEWDDIIAKVAADRKALEQVQTYLKDQHELCVEYRRRHIAALEPTQRVPDEILSTIFSHCFPNSDIQQWPEHMCIGKDYPAVALSGVCRRWRRVALTTPRLWSYIFVHFEHCSRYDTLALSTELLQEWTCRSRACPIFVRVEMEGVPAHLSGASLQRWIKEEKGFVDVLVGSVGRWASLSMSVTEVERTSPFLAILQEQPPFLRSVLLDVSFGGEQDTAVIANAPLLQTPSLRSCTLARPCGRITQLPARRMGLLTELVIESLSTKTSVGLGARDALWLLGQLPRLVRASLYFDDDRQPMSGTAKSVSLSKLESLSLKGFVIDGRFAELLILGSLHTLAVSSLKLRNPGWQKQGIRHFLSHFGQHLQAVELDVSELDAETFMTLADRLPNVARLKITDFAKRYGSNTICATMLIGLVPWLLPSAWLDGPRTSGCRMSGLKQFMVVCRYETRPIAEALVQLVAGRYEHSLFHDDSSVSGARIHAIEKLEVCFHFRDRDLVEDFIETGLRKRNVDFSSLDISISQPAESLWY</sequence>
<protein>
    <recommendedName>
        <fullName evidence="1">F-box domain-containing protein</fullName>
    </recommendedName>
</protein>